<evidence type="ECO:0000259" key="3">
    <source>
        <dbReference type="PROSITE" id="PS51915"/>
    </source>
</evidence>
<comment type="caution">
    <text evidence="4">The sequence shown here is derived from an EMBL/GenBank/DDBJ whole genome shotgun (WGS) entry which is preliminary data.</text>
</comment>
<keyword evidence="1" id="KW-0863">Zinc-finger</keyword>
<feature type="compositionally biased region" description="Basic and acidic residues" evidence="2">
    <location>
        <begin position="536"/>
        <end position="546"/>
    </location>
</feature>
<feature type="region of interest" description="Disordered" evidence="2">
    <location>
        <begin position="520"/>
        <end position="546"/>
    </location>
</feature>
<sequence length="931" mass="105930">MEESTPKKVHPRKLICRLCCDAFESRHLTRVFGRASKKEGSKEDLASKIRNVCGIDITESDSLSTLICRKCDGFVSRASDFRQRCMQMQIQLEQQCSVKRCVELSPSCKPPSKRSTSELRRFAESSSKQLNFGEAPAQAIQPEPMREANQSFLPLASVLRDETPSLPDASKLIDGDTEEFIRVANTQPAVIADVIKQRCPSVIAALKLAIKESIKDEIAAACQTLCRRSDGSVLYSNRNSFETLKEFDFDRVWTEMKTNVPFFIEIMNAVSGKNLGMENTDLDVRVKFCFLYSVLMNERWHELSLLKRVNTILIIEGGCTKKLQERLNRLGVCLSHGRRDVLLKLLGGHFADKVVERVKSGSVFRGTGDNWDLKVLKGHMRKDIQNEDLHLFASNLIENRVNFAHLPNDHPKADIVCFPRHKFSLNVGEWKMYADSAKVLVGRIICEFLPKFKWIKSVLPAHIPHRYSKEMAKKSTIVSLPIIDANEAKYEDCVHILRSYEKWIAEIYVKAGLLDAVPEVDNPPVPDGPAAPGQPDAHREDTPGDPMREMKMAFAGDQLTRVRFAGAKDLLSGSHTPSDRFEHCSPFKPVMWHTKASLLQYSYSFLHKAESVNQVGTLKYFREKFNRRNSTPSKVLDSYEGSEELFISVGRAYIISAALAFFGMSTVEDLPSKNTFPANIRQETLENKKKAFDDIFGRFMDEFLFQKNASADVIEEDDFVTNYGLCFIFLTILLLQMKDTAAEADGERNLINQKLLLSVFKSMGTYSKYAIEMFISIAQIECMLTPRLAEEFKWGFFVNWRGGDGKNIEDDLAQEIQNRLSKSIVQRMGPNKTLQSISKVCKATNGITEVEEQFDRSVGLHKSSVQHTTRDSLKDELEMINDLMALNPFNKVPERCHDSFPDIKRCPLRYLNIVEFHQWLDKHKQELSNRT</sequence>
<feature type="binding site" evidence="1">
    <location>
        <position position="71"/>
    </location>
    <ligand>
        <name>Zn(2+)</name>
        <dbReference type="ChEBI" id="CHEBI:29105"/>
    </ligand>
</feature>
<dbReference type="SUPFAM" id="SSF57716">
    <property type="entry name" value="Glucocorticoid receptor-like (DNA-binding domain)"/>
    <property type="match status" value="1"/>
</dbReference>
<feature type="binding site" evidence="1">
    <location>
        <position position="68"/>
    </location>
    <ligand>
        <name>Zn(2+)</name>
        <dbReference type="ChEBI" id="CHEBI:29105"/>
    </ligand>
</feature>
<dbReference type="SMART" id="SM00868">
    <property type="entry name" value="zf-AD"/>
    <property type="match status" value="1"/>
</dbReference>
<dbReference type="Pfam" id="PF20231">
    <property type="entry name" value="DUF6589"/>
    <property type="match status" value="1"/>
</dbReference>
<feature type="domain" description="ZAD" evidence="3">
    <location>
        <begin position="14"/>
        <end position="95"/>
    </location>
</feature>
<keyword evidence="1" id="KW-0479">Metal-binding</keyword>
<dbReference type="InterPro" id="IPR046496">
    <property type="entry name" value="DUF6589"/>
</dbReference>
<feature type="binding site" evidence="1">
    <location>
        <position position="19"/>
    </location>
    <ligand>
        <name>Zn(2+)</name>
        <dbReference type="ChEBI" id="CHEBI:29105"/>
    </ligand>
</feature>
<gene>
    <name evidence="4" type="ORF">PEVE_00027117</name>
</gene>
<feature type="binding site" evidence="1">
    <location>
        <position position="16"/>
    </location>
    <ligand>
        <name>Zn(2+)</name>
        <dbReference type="ChEBI" id="CHEBI:29105"/>
    </ligand>
</feature>
<dbReference type="PROSITE" id="PS51915">
    <property type="entry name" value="ZAD"/>
    <property type="match status" value="1"/>
</dbReference>
<dbReference type="Pfam" id="PF07776">
    <property type="entry name" value="zf-AD"/>
    <property type="match status" value="1"/>
</dbReference>
<dbReference type="EMBL" id="CALNXI010000370">
    <property type="protein sequence ID" value="CAH3025761.1"/>
    <property type="molecule type" value="Genomic_DNA"/>
</dbReference>
<accession>A0ABN8MAB0</accession>
<evidence type="ECO:0000313" key="5">
    <source>
        <dbReference type="Proteomes" id="UP001159427"/>
    </source>
</evidence>
<name>A0ABN8MAB0_9CNID</name>
<dbReference type="InterPro" id="IPR012934">
    <property type="entry name" value="Znf_AD"/>
</dbReference>
<evidence type="ECO:0000256" key="2">
    <source>
        <dbReference type="SAM" id="MobiDB-lite"/>
    </source>
</evidence>
<dbReference type="Proteomes" id="UP001159427">
    <property type="component" value="Unassembled WGS sequence"/>
</dbReference>
<dbReference type="Gene3D" id="3.40.1800.20">
    <property type="match status" value="1"/>
</dbReference>
<protein>
    <recommendedName>
        <fullName evidence="3">ZAD domain-containing protein</fullName>
    </recommendedName>
</protein>
<keyword evidence="1" id="KW-0862">Zinc</keyword>
<organism evidence="4 5">
    <name type="scientific">Porites evermanni</name>
    <dbReference type="NCBI Taxonomy" id="104178"/>
    <lineage>
        <taxon>Eukaryota</taxon>
        <taxon>Metazoa</taxon>
        <taxon>Cnidaria</taxon>
        <taxon>Anthozoa</taxon>
        <taxon>Hexacorallia</taxon>
        <taxon>Scleractinia</taxon>
        <taxon>Fungiina</taxon>
        <taxon>Poritidae</taxon>
        <taxon>Porites</taxon>
    </lineage>
</organism>
<reference evidence="4 5" key="1">
    <citation type="submission" date="2022-05" db="EMBL/GenBank/DDBJ databases">
        <authorList>
            <consortium name="Genoscope - CEA"/>
            <person name="William W."/>
        </authorList>
    </citation>
    <scope>NUCLEOTIDE SEQUENCE [LARGE SCALE GENOMIC DNA]</scope>
</reference>
<evidence type="ECO:0000256" key="1">
    <source>
        <dbReference type="PROSITE-ProRule" id="PRU01263"/>
    </source>
</evidence>
<evidence type="ECO:0000313" key="4">
    <source>
        <dbReference type="EMBL" id="CAH3025761.1"/>
    </source>
</evidence>
<keyword evidence="5" id="KW-1185">Reference proteome</keyword>
<proteinExistence type="predicted"/>